<dbReference type="InterPro" id="IPR036188">
    <property type="entry name" value="FAD/NAD-bd_sf"/>
</dbReference>
<accession>A0ABY8WRR8</accession>
<dbReference type="Gene3D" id="3.50.50.60">
    <property type="entry name" value="FAD/NAD(P)-binding domain"/>
    <property type="match status" value="1"/>
</dbReference>
<evidence type="ECO:0000259" key="1">
    <source>
        <dbReference type="Pfam" id="PF01494"/>
    </source>
</evidence>
<dbReference type="Proteomes" id="UP001240150">
    <property type="component" value="Chromosome"/>
</dbReference>
<reference evidence="2 3" key="1">
    <citation type="submission" date="2023-06" db="EMBL/GenBank/DDBJ databases">
        <authorList>
            <person name="Yushchuk O."/>
            <person name="Binda E."/>
            <person name="Ruckert-Reed C."/>
            <person name="Fedorenko V."/>
            <person name="Kalinowski J."/>
            <person name="Marinelli F."/>
        </authorList>
    </citation>
    <scope>NUCLEOTIDE SEQUENCE [LARGE SCALE GENOMIC DNA]</scope>
    <source>
        <strain evidence="2 3">NRRL 3884</strain>
    </source>
</reference>
<dbReference type="EMBL" id="CP126980">
    <property type="protein sequence ID" value="WIN00597.1"/>
    <property type="molecule type" value="Genomic_DNA"/>
</dbReference>
<protein>
    <submittedName>
        <fullName evidence="2">FAD-dependent monooxygenase</fullName>
    </submittedName>
</protein>
<feature type="domain" description="FAD-binding" evidence="1">
    <location>
        <begin position="9"/>
        <end position="346"/>
    </location>
</feature>
<dbReference type="PANTHER" id="PTHR43422:SF3">
    <property type="entry name" value="THIAMINE THIAZOLE SYNTHASE"/>
    <property type="match status" value="1"/>
</dbReference>
<dbReference type="PANTHER" id="PTHR43422">
    <property type="entry name" value="THIAMINE THIAZOLE SYNTHASE"/>
    <property type="match status" value="1"/>
</dbReference>
<name>A0ABY8WRR8_9ACTN</name>
<dbReference type="PRINTS" id="PR00420">
    <property type="entry name" value="RNGMNOXGNASE"/>
</dbReference>
<dbReference type="Pfam" id="PF01494">
    <property type="entry name" value="FAD_binding_3"/>
    <property type="match status" value="1"/>
</dbReference>
<dbReference type="RefSeq" id="WP_284922126.1">
    <property type="nucleotide sequence ID" value="NZ_CP126980.1"/>
</dbReference>
<keyword evidence="3" id="KW-1185">Reference proteome</keyword>
<dbReference type="SUPFAM" id="SSF51905">
    <property type="entry name" value="FAD/NAD(P)-binding domain"/>
    <property type="match status" value="1"/>
</dbReference>
<keyword evidence="2" id="KW-0503">Monooxygenase</keyword>
<organism evidence="2 3">
    <name type="scientific">Actinoplanes oblitus</name>
    <dbReference type="NCBI Taxonomy" id="3040509"/>
    <lineage>
        <taxon>Bacteria</taxon>
        <taxon>Bacillati</taxon>
        <taxon>Actinomycetota</taxon>
        <taxon>Actinomycetes</taxon>
        <taxon>Micromonosporales</taxon>
        <taxon>Micromonosporaceae</taxon>
        <taxon>Actinoplanes</taxon>
    </lineage>
</organism>
<sequence>MVAGPTRHALVLGAGLAGSLAAAALARRFDTVTMVERDDLRTAAGPRRGIPQARQSHLLMGAGARAMESLVPGVLGDLRAAGAHFLAAPTEVAFLTKYGWLPRTPHDEYVVCCGRDLLDRVVRNRVLARHRIEVLDAHDVVGLLGVPTAVGGAVVRSRRTGEQSVVAADFVVAATGRSSRVASWLRDLGLPEVPDEVVDAGTAYATRIFDAGLPPGQRAPAIVMIANVTGDAVGGVLLPIEDGLMTATMIGMRGSEPPTGDTEFLAFAKQLPHPEIADVLAAAQPVGPARGFRGLVNRRSLFERLPAWPERFVAVGDAAAVLNPAHAHGMSVAAFGVAALAAGLERHGNTPGLAGRVQRAVRRRGRDAWDLAVSDDLRHPRVLGPRPGPAGRVQNRYADRITHVATARPPVTRALVDVIALAKPVSALLTPRLLWAAARGPGQTRQQEAGK</sequence>
<evidence type="ECO:0000313" key="2">
    <source>
        <dbReference type="EMBL" id="WIN00597.1"/>
    </source>
</evidence>
<gene>
    <name evidence="2" type="ORF">ACTOB_004312</name>
</gene>
<keyword evidence="2" id="KW-0560">Oxidoreductase</keyword>
<proteinExistence type="predicted"/>
<dbReference type="InterPro" id="IPR002938">
    <property type="entry name" value="FAD-bd"/>
</dbReference>
<dbReference type="GO" id="GO:0004497">
    <property type="term" value="F:monooxygenase activity"/>
    <property type="evidence" value="ECO:0007669"/>
    <property type="project" value="UniProtKB-KW"/>
</dbReference>
<evidence type="ECO:0000313" key="3">
    <source>
        <dbReference type="Proteomes" id="UP001240150"/>
    </source>
</evidence>